<dbReference type="RefSeq" id="WP_245695801.1">
    <property type="nucleotide sequence ID" value="NZ_FNKO01000002.1"/>
</dbReference>
<evidence type="ECO:0000313" key="3">
    <source>
        <dbReference type="EMBL" id="SDQ92161.1"/>
    </source>
</evidence>
<organism evidence="3 4">
    <name type="scientific">Actinopolyspora saharensis</name>
    <dbReference type="NCBI Taxonomy" id="995062"/>
    <lineage>
        <taxon>Bacteria</taxon>
        <taxon>Bacillati</taxon>
        <taxon>Actinomycetota</taxon>
        <taxon>Actinomycetes</taxon>
        <taxon>Actinopolysporales</taxon>
        <taxon>Actinopolysporaceae</taxon>
        <taxon>Actinopolyspora</taxon>
    </lineage>
</organism>
<dbReference type="InterPro" id="IPR019681">
    <property type="entry name" value="DUF2530"/>
</dbReference>
<name>A0A1H1ETU3_9ACTN</name>
<dbReference type="EMBL" id="FNKO01000002">
    <property type="protein sequence ID" value="SDQ92161.1"/>
    <property type="molecule type" value="Genomic_DNA"/>
</dbReference>
<feature type="transmembrane region" description="Helical" evidence="2">
    <location>
        <begin position="58"/>
        <end position="77"/>
    </location>
</feature>
<keyword evidence="2" id="KW-0472">Membrane</keyword>
<accession>A0A1H1ETU3</accession>
<dbReference type="Pfam" id="PF10745">
    <property type="entry name" value="DUF2530"/>
    <property type="match status" value="1"/>
</dbReference>
<evidence type="ECO:0000256" key="1">
    <source>
        <dbReference type="SAM" id="MobiDB-lite"/>
    </source>
</evidence>
<dbReference type="STRING" id="995062.SAMN04489718_2686"/>
<reference evidence="4" key="1">
    <citation type="submission" date="2016-10" db="EMBL/GenBank/DDBJ databases">
        <authorList>
            <person name="Varghese N."/>
            <person name="Submissions S."/>
        </authorList>
    </citation>
    <scope>NUCLEOTIDE SEQUENCE [LARGE SCALE GENOMIC DNA]</scope>
    <source>
        <strain evidence="4">DSM 45459</strain>
    </source>
</reference>
<keyword evidence="2" id="KW-0812">Transmembrane</keyword>
<dbReference type="AlphaFoldDB" id="A0A1H1ETU3"/>
<evidence type="ECO:0000313" key="4">
    <source>
        <dbReference type="Proteomes" id="UP000199301"/>
    </source>
</evidence>
<protein>
    <recommendedName>
        <fullName evidence="5">DUF2530 domain-containing protein</fullName>
    </recommendedName>
</protein>
<gene>
    <name evidence="3" type="ORF">SAMN04489718_2686</name>
</gene>
<dbReference type="Proteomes" id="UP000199301">
    <property type="component" value="Unassembled WGS sequence"/>
</dbReference>
<keyword evidence="2" id="KW-1133">Transmembrane helix</keyword>
<keyword evidence="4" id="KW-1185">Reference proteome</keyword>
<feature type="region of interest" description="Disordered" evidence="1">
    <location>
        <begin position="1"/>
        <end position="23"/>
    </location>
</feature>
<sequence length="100" mass="10662">MAEDSSEPPNGTPSMRPVPSLPRRLAEPTPVVLTGTLSWLIAALVFGVLGWTDDGVSVHFWTCVVGTVLGLLGYGVFRWQRAASRRGSRGAWRGLAGLDG</sequence>
<evidence type="ECO:0008006" key="5">
    <source>
        <dbReference type="Google" id="ProtNLM"/>
    </source>
</evidence>
<proteinExistence type="predicted"/>
<evidence type="ECO:0000256" key="2">
    <source>
        <dbReference type="SAM" id="Phobius"/>
    </source>
</evidence>
<feature type="transmembrane region" description="Helical" evidence="2">
    <location>
        <begin position="31"/>
        <end position="52"/>
    </location>
</feature>